<dbReference type="GO" id="GO:0006310">
    <property type="term" value="P:DNA recombination"/>
    <property type="evidence" value="ECO:0007669"/>
    <property type="project" value="UniProtKB-KW"/>
</dbReference>
<dbReference type="GO" id="GO:0003677">
    <property type="term" value="F:DNA binding"/>
    <property type="evidence" value="ECO:0007669"/>
    <property type="project" value="UniProtKB-UniRule"/>
</dbReference>
<dbReference type="InterPro" id="IPR044068">
    <property type="entry name" value="CB"/>
</dbReference>
<keyword evidence="2 4" id="KW-0238">DNA-binding</keyword>
<keyword evidence="9" id="KW-1185">Reference proteome</keyword>
<dbReference type="PROSITE" id="PS51898">
    <property type="entry name" value="TYR_RECOMBINASE"/>
    <property type="match status" value="1"/>
</dbReference>
<proteinExistence type="predicted"/>
<dbReference type="Gene3D" id="1.10.150.130">
    <property type="match status" value="1"/>
</dbReference>
<evidence type="ECO:0000259" key="7">
    <source>
        <dbReference type="PROSITE" id="PS51900"/>
    </source>
</evidence>
<gene>
    <name evidence="8" type="ORF">BDD14_6442</name>
</gene>
<dbReference type="CDD" id="cd00799">
    <property type="entry name" value="INT_Cre_C"/>
    <property type="match status" value="1"/>
</dbReference>
<feature type="compositionally biased region" description="Pro residues" evidence="5">
    <location>
        <begin position="7"/>
        <end position="20"/>
    </location>
</feature>
<evidence type="ECO:0000256" key="5">
    <source>
        <dbReference type="SAM" id="MobiDB-lite"/>
    </source>
</evidence>
<organism evidence="8 9">
    <name type="scientific">Edaphobacter modestus</name>
    <dbReference type="NCBI Taxonomy" id="388466"/>
    <lineage>
        <taxon>Bacteria</taxon>
        <taxon>Pseudomonadati</taxon>
        <taxon>Acidobacteriota</taxon>
        <taxon>Terriglobia</taxon>
        <taxon>Terriglobales</taxon>
        <taxon>Acidobacteriaceae</taxon>
        <taxon>Edaphobacter</taxon>
    </lineage>
</organism>
<dbReference type="InterPro" id="IPR052925">
    <property type="entry name" value="Phage_Integrase-like_Recomb"/>
</dbReference>
<protein>
    <submittedName>
        <fullName evidence="8">Site-specific recombinase XerD</fullName>
    </submittedName>
</protein>
<dbReference type="PANTHER" id="PTHR34605:SF4">
    <property type="entry name" value="DNA ADENINE METHYLTRANSFERASE"/>
    <property type="match status" value="1"/>
</dbReference>
<feature type="region of interest" description="Disordered" evidence="5">
    <location>
        <begin position="1"/>
        <end position="24"/>
    </location>
</feature>
<feature type="domain" description="Tyr recombinase" evidence="6">
    <location>
        <begin position="159"/>
        <end position="354"/>
    </location>
</feature>
<dbReference type="Pfam" id="PF00589">
    <property type="entry name" value="Phage_integrase"/>
    <property type="match status" value="1"/>
</dbReference>
<accession>A0A4Q7Y2A4</accession>
<dbReference type="AlphaFoldDB" id="A0A4Q7Y2A4"/>
<keyword evidence="1" id="KW-0229">DNA integration</keyword>
<sequence length="358" mass="39257">MSSNPEILPPLATPPQPEPAEPTRELALRPPLKLGLLDILPDDPLYDTAQLTGEYILASKAAATRRAYDSDWRDFEAYCQKHNLASLPAEPRTVALYITHLSKPDNGEKPRKAATITRRLTAINAVHKAADLDSPATMNHRVLALTFHGLRRTIGTQQSMKKPLTRDRIVKILGTLEGPIAAARDKALLLTGFAGALRRSELAALQYKDVTWHRKGITIKLPRSKADQEAKGREVEILWGEHDRTCPVLALENWLKIARIQDGCVFRSVGQYGKVGQGMHANSIGRLVKQLVRKAKIAGAQDYGGHSLRAGFVTEASGNGVPDGQIMKQTGHTSNAMVRRYARADREDKQAAAGKLGL</sequence>
<comment type="caution">
    <text evidence="8">The sequence shown here is derived from an EMBL/GenBank/DDBJ whole genome shotgun (WGS) entry which is preliminary data.</text>
</comment>
<dbReference type="SUPFAM" id="SSF47823">
    <property type="entry name" value="lambda integrase-like, N-terminal domain"/>
    <property type="match status" value="1"/>
</dbReference>
<evidence type="ECO:0000313" key="8">
    <source>
        <dbReference type="EMBL" id="RZU29809.1"/>
    </source>
</evidence>
<dbReference type="InterPro" id="IPR010998">
    <property type="entry name" value="Integrase_recombinase_N"/>
</dbReference>
<dbReference type="GO" id="GO:0015074">
    <property type="term" value="P:DNA integration"/>
    <property type="evidence" value="ECO:0007669"/>
    <property type="project" value="UniProtKB-KW"/>
</dbReference>
<dbReference type="SUPFAM" id="SSF56349">
    <property type="entry name" value="DNA breaking-rejoining enzymes"/>
    <property type="match status" value="1"/>
</dbReference>
<dbReference type="InterPro" id="IPR013762">
    <property type="entry name" value="Integrase-like_cat_sf"/>
</dbReference>
<dbReference type="EMBL" id="SHKW01000007">
    <property type="protein sequence ID" value="RZU29809.1"/>
    <property type="molecule type" value="Genomic_DNA"/>
</dbReference>
<dbReference type="OrthoDB" id="9815875at2"/>
<keyword evidence="3" id="KW-0233">DNA recombination</keyword>
<dbReference type="Gene3D" id="1.10.443.10">
    <property type="entry name" value="Intergrase catalytic core"/>
    <property type="match status" value="1"/>
</dbReference>
<dbReference type="InterPro" id="IPR011010">
    <property type="entry name" value="DNA_brk_join_enz"/>
</dbReference>
<dbReference type="PROSITE" id="PS51900">
    <property type="entry name" value="CB"/>
    <property type="match status" value="1"/>
</dbReference>
<reference evidence="8 9" key="1">
    <citation type="submission" date="2019-02" db="EMBL/GenBank/DDBJ databases">
        <title>Genomic Encyclopedia of Archaeal and Bacterial Type Strains, Phase II (KMG-II): from individual species to whole genera.</title>
        <authorList>
            <person name="Goeker M."/>
        </authorList>
    </citation>
    <scope>NUCLEOTIDE SEQUENCE [LARGE SCALE GENOMIC DNA]</scope>
    <source>
        <strain evidence="8 9">DSM 18101</strain>
    </source>
</reference>
<feature type="domain" description="Core-binding (CB)" evidence="7">
    <location>
        <begin position="46"/>
        <end position="131"/>
    </location>
</feature>
<evidence type="ECO:0000256" key="3">
    <source>
        <dbReference type="ARBA" id="ARBA00023172"/>
    </source>
</evidence>
<evidence type="ECO:0000256" key="4">
    <source>
        <dbReference type="PROSITE-ProRule" id="PRU01248"/>
    </source>
</evidence>
<dbReference type="RefSeq" id="WP_130425168.1">
    <property type="nucleotide sequence ID" value="NZ_SHKW01000007.1"/>
</dbReference>
<dbReference type="InterPro" id="IPR002104">
    <property type="entry name" value="Integrase_catalytic"/>
</dbReference>
<evidence type="ECO:0000259" key="6">
    <source>
        <dbReference type="PROSITE" id="PS51898"/>
    </source>
</evidence>
<dbReference type="Proteomes" id="UP000292958">
    <property type="component" value="Unassembled WGS sequence"/>
</dbReference>
<evidence type="ECO:0000256" key="2">
    <source>
        <dbReference type="ARBA" id="ARBA00023125"/>
    </source>
</evidence>
<dbReference type="PANTHER" id="PTHR34605">
    <property type="entry name" value="PHAGE_INTEGRASE DOMAIN-CONTAINING PROTEIN"/>
    <property type="match status" value="1"/>
</dbReference>
<evidence type="ECO:0000256" key="1">
    <source>
        <dbReference type="ARBA" id="ARBA00022908"/>
    </source>
</evidence>
<evidence type="ECO:0000313" key="9">
    <source>
        <dbReference type="Proteomes" id="UP000292958"/>
    </source>
</evidence>
<name>A0A4Q7Y2A4_9BACT</name>